<comment type="function">
    <text evidence="8">Catalyzes the release of L-lysine from [LysW]-gamma-L-lysine.</text>
</comment>
<dbReference type="PROSITE" id="PS00758">
    <property type="entry name" value="ARGE_DAPE_CPG2_1"/>
    <property type="match status" value="1"/>
</dbReference>
<dbReference type="STRING" id="869279.SE15_10550"/>
<dbReference type="GO" id="GO:0005737">
    <property type="term" value="C:cytoplasm"/>
    <property type="evidence" value="ECO:0007669"/>
    <property type="project" value="UniProtKB-SubCell"/>
</dbReference>
<keyword evidence="4 8" id="KW-0378">Hydrolase</keyword>
<dbReference type="GO" id="GO:0050897">
    <property type="term" value="F:cobalt ion binding"/>
    <property type="evidence" value="ECO:0007669"/>
    <property type="project" value="UniProtKB-UniRule"/>
</dbReference>
<gene>
    <name evidence="8" type="primary">lysK</name>
    <name evidence="9" type="ORF">SE15_10550</name>
</gene>
<dbReference type="HAMAP" id="MF_01120">
    <property type="entry name" value="LysK"/>
    <property type="match status" value="1"/>
</dbReference>
<evidence type="ECO:0000256" key="4">
    <source>
        <dbReference type="ARBA" id="ARBA00022801"/>
    </source>
</evidence>
<dbReference type="UniPathway" id="UPA00033">
    <property type="reaction ID" value="UER00039"/>
</dbReference>
<dbReference type="Gene3D" id="3.40.630.10">
    <property type="entry name" value="Zn peptidases"/>
    <property type="match status" value="2"/>
</dbReference>
<dbReference type="NCBIfam" id="NF003367">
    <property type="entry name" value="PRK04443.1"/>
    <property type="match status" value="1"/>
</dbReference>
<comment type="caution">
    <text evidence="9">The sequence shown here is derived from an EMBL/GenBank/DDBJ whole genome shotgun (WGS) entry which is preliminary data.</text>
</comment>
<feature type="binding site" evidence="8">
    <location>
        <position position="127"/>
    </location>
    <ligand>
        <name>Zn(2+)</name>
        <dbReference type="ChEBI" id="CHEBI:29105"/>
        <label>2</label>
    </ligand>
</feature>
<dbReference type="InterPro" id="IPR050072">
    <property type="entry name" value="Peptidase_M20A"/>
</dbReference>
<keyword evidence="7 8" id="KW-0170">Cobalt</keyword>
<evidence type="ECO:0000256" key="2">
    <source>
        <dbReference type="ARBA" id="ARBA00022605"/>
    </source>
</evidence>
<evidence type="ECO:0000256" key="8">
    <source>
        <dbReference type="HAMAP-Rule" id="MF_01120"/>
    </source>
</evidence>
<dbReference type="EC" id="3.5.1.130" evidence="8"/>
<feature type="active site" evidence="8">
    <location>
        <position position="73"/>
    </location>
</feature>
<evidence type="ECO:0000256" key="7">
    <source>
        <dbReference type="ARBA" id="ARBA00023285"/>
    </source>
</evidence>
<proteinExistence type="inferred from homology"/>
<dbReference type="Proteomes" id="UP000050544">
    <property type="component" value="Unassembled WGS sequence"/>
</dbReference>
<dbReference type="InterPro" id="IPR010175">
    <property type="entry name" value="LysK"/>
</dbReference>
<protein>
    <recommendedName>
        <fullName evidence="8">Putative [LysW]-lysine hydrolase</fullName>
        <ecNumber evidence="8">3.5.1.130</ecNumber>
    </recommendedName>
</protein>
<accession>A0A0P6XH40</accession>
<keyword evidence="3 8" id="KW-0479">Metal-binding</keyword>
<dbReference type="InterPro" id="IPR002933">
    <property type="entry name" value="Peptidase_M20"/>
</dbReference>
<evidence type="ECO:0000256" key="3">
    <source>
        <dbReference type="ARBA" id="ARBA00022723"/>
    </source>
</evidence>
<keyword evidence="5 8" id="KW-0862">Zinc</keyword>
<dbReference type="SUPFAM" id="SSF53187">
    <property type="entry name" value="Zn-dependent exopeptidases"/>
    <property type="match status" value="1"/>
</dbReference>
<reference evidence="9 10" key="1">
    <citation type="submission" date="2015-07" db="EMBL/GenBank/DDBJ databases">
        <title>Whole genome sequence of Thermanaerothrix daxensis DSM 23592.</title>
        <authorList>
            <person name="Hemp J."/>
            <person name="Ward L.M."/>
            <person name="Pace L.A."/>
            <person name="Fischer W.W."/>
        </authorList>
    </citation>
    <scope>NUCLEOTIDE SEQUENCE [LARGE SCALE GENOMIC DNA]</scope>
    <source>
        <strain evidence="9 10">GNS-1</strain>
    </source>
</reference>
<name>A0A0P6XH40_9CHLR</name>
<dbReference type="EMBL" id="LGKO01000005">
    <property type="protein sequence ID" value="KPL82556.1"/>
    <property type="molecule type" value="Genomic_DNA"/>
</dbReference>
<dbReference type="AlphaFoldDB" id="A0A0P6XH40"/>
<keyword evidence="1 8" id="KW-0963">Cytoplasm</keyword>
<dbReference type="InterPro" id="IPR001261">
    <property type="entry name" value="ArgE/DapE_CS"/>
</dbReference>
<dbReference type="PATRIC" id="fig|869279.4.peg.1730"/>
<comment type="subcellular location">
    <subcellularLocation>
        <location evidence="8">Cytoplasm</location>
    </subcellularLocation>
</comment>
<keyword evidence="6 8" id="KW-0457">Lysine biosynthesis</keyword>
<organism evidence="9 10">
    <name type="scientific">Thermanaerothrix daxensis</name>
    <dbReference type="NCBI Taxonomy" id="869279"/>
    <lineage>
        <taxon>Bacteria</taxon>
        <taxon>Bacillati</taxon>
        <taxon>Chloroflexota</taxon>
        <taxon>Anaerolineae</taxon>
        <taxon>Anaerolineales</taxon>
        <taxon>Anaerolineaceae</taxon>
        <taxon>Thermanaerothrix</taxon>
    </lineage>
</organism>
<dbReference type="RefSeq" id="WP_054522066.1">
    <property type="nucleotide sequence ID" value="NZ_LGKO01000005.1"/>
</dbReference>
<dbReference type="PANTHER" id="PTHR43808">
    <property type="entry name" value="ACETYLORNITHINE DEACETYLASE"/>
    <property type="match status" value="1"/>
</dbReference>
<keyword evidence="10" id="KW-1185">Reference proteome</keyword>
<keyword evidence="2 8" id="KW-0028">Amino-acid biosynthesis</keyword>
<feature type="binding site" evidence="8">
    <location>
        <position position="95"/>
    </location>
    <ligand>
        <name>Zn(2+)</name>
        <dbReference type="ChEBI" id="CHEBI:29105"/>
        <label>1</label>
    </ligand>
</feature>
<sequence>MEGEGILQATRLTTLVGLLERYSPTGNEAEAVAWLVGRMRALGFTGARVDEIGNAVGWMGAGPYQVLLLGHIDTVPGEIPLRLEAGRLYARGAVDAKGPLAAFVDAVAQVGEMPGVQWVVIGAVGEEGDSRGARFLLPHYRPQMLIIGEPSGWERLTLGYKGSAWVQVTARRTLAHTAALAESACEAAVAFWERLKQAVLTFNQGRSGIFDQLLATLRQMHSDSNGFEERAQLQIGLRLPPGLERPELEALLTAAANGDTWLIEDFIPAYRAEKNTPLVRAFLAAIRAQGGRPSFTLKSGTSDMNLAAPAWGCPTLAYGPGDSSLDHTPYEHIEVEEYLKAVEVLSHALRGLASIFNDHSGNNFA</sequence>
<evidence type="ECO:0000313" key="9">
    <source>
        <dbReference type="EMBL" id="KPL82556.1"/>
    </source>
</evidence>
<feature type="binding site" evidence="8">
    <location>
        <position position="71"/>
    </location>
    <ligand>
        <name>Zn(2+)</name>
        <dbReference type="ChEBI" id="CHEBI:29105"/>
        <label>1</label>
    </ligand>
</feature>
<feature type="active site" description="Proton acceptor" evidence="8">
    <location>
        <position position="126"/>
    </location>
</feature>
<dbReference type="NCBIfam" id="TIGR01902">
    <property type="entry name" value="dapE-lys-deAc"/>
    <property type="match status" value="1"/>
</dbReference>
<evidence type="ECO:0000256" key="6">
    <source>
        <dbReference type="ARBA" id="ARBA00023154"/>
    </source>
</evidence>
<evidence type="ECO:0000313" key="10">
    <source>
        <dbReference type="Proteomes" id="UP000050544"/>
    </source>
</evidence>
<dbReference type="PANTHER" id="PTHR43808:SF28">
    <property type="entry name" value="[LYSW]-LYSINE_[LYSW]-ORNITHINE HYDROLASE"/>
    <property type="match status" value="1"/>
</dbReference>
<dbReference type="GO" id="GO:0008270">
    <property type="term" value="F:zinc ion binding"/>
    <property type="evidence" value="ECO:0007669"/>
    <property type="project" value="UniProtKB-UniRule"/>
</dbReference>
<evidence type="ECO:0000256" key="1">
    <source>
        <dbReference type="ARBA" id="ARBA00022490"/>
    </source>
</evidence>
<dbReference type="GO" id="GO:0019878">
    <property type="term" value="P:lysine biosynthetic process via aminoadipic acid"/>
    <property type="evidence" value="ECO:0007669"/>
    <property type="project" value="UniProtKB-UniRule"/>
</dbReference>
<feature type="binding site" evidence="8">
    <location>
        <position position="95"/>
    </location>
    <ligand>
        <name>Zn(2+)</name>
        <dbReference type="ChEBI" id="CHEBI:29105"/>
        <label>2</label>
    </ligand>
</feature>
<feature type="binding site" evidence="8">
    <location>
        <position position="149"/>
    </location>
    <ligand>
        <name>Zn(2+)</name>
        <dbReference type="ChEBI" id="CHEBI:29105"/>
        <label>1</label>
    </ligand>
</feature>
<evidence type="ECO:0000256" key="5">
    <source>
        <dbReference type="ARBA" id="ARBA00022833"/>
    </source>
</evidence>
<feature type="binding site" evidence="8">
    <location>
        <position position="327"/>
    </location>
    <ligand>
        <name>Zn(2+)</name>
        <dbReference type="ChEBI" id="CHEBI:29105"/>
        <label>2</label>
    </ligand>
</feature>
<dbReference type="GO" id="GO:0016811">
    <property type="term" value="F:hydrolase activity, acting on carbon-nitrogen (but not peptide) bonds, in linear amides"/>
    <property type="evidence" value="ECO:0007669"/>
    <property type="project" value="UniProtKB-UniRule"/>
</dbReference>
<comment type="catalytic activity">
    <reaction evidence="8">
        <text>[amino-group carrier protein]-C-terminal-gamma-(L-lysyl)-L-glutamate + H2O = [amino-group carrier protein]-C-terminal-L-glutamate + L-lysine</text>
        <dbReference type="Rhea" id="RHEA:48684"/>
        <dbReference type="Rhea" id="RHEA-COMP:9693"/>
        <dbReference type="Rhea" id="RHEA-COMP:9715"/>
        <dbReference type="ChEBI" id="CHEBI:15377"/>
        <dbReference type="ChEBI" id="CHEBI:32551"/>
        <dbReference type="ChEBI" id="CHEBI:78525"/>
        <dbReference type="ChEBI" id="CHEBI:78526"/>
        <dbReference type="EC" id="3.5.1.130"/>
    </reaction>
</comment>
<comment type="pathway">
    <text evidence="8">Amino-acid biosynthesis; L-lysine biosynthesis via AAA pathway; L-lysine from L-alpha-aminoadipate (Thermus route): step 5/5.</text>
</comment>
<comment type="similarity">
    <text evidence="8">Belongs to the peptidase M20A family. LysK subfamily.</text>
</comment>
<dbReference type="OrthoDB" id="9792335at2"/>
<dbReference type="Pfam" id="PF01546">
    <property type="entry name" value="Peptidase_M20"/>
    <property type="match status" value="1"/>
</dbReference>
<comment type="cofactor">
    <cofactor evidence="8">
        <name>Zn(2+)</name>
        <dbReference type="ChEBI" id="CHEBI:29105"/>
    </cofactor>
    <cofactor evidence="8">
        <name>Co(2+)</name>
        <dbReference type="ChEBI" id="CHEBI:48828"/>
    </cofactor>
    <text evidence="8">Binds 2 Zn(2+) or Co(2+) ions per subunit.</text>
</comment>